<comment type="caution">
    <text evidence="2">The sequence shown here is derived from an EMBL/GenBank/DDBJ whole genome shotgun (WGS) entry which is preliminary data.</text>
</comment>
<proteinExistence type="predicted"/>
<sequence length="322" mass="36546">MFGDVPQKSMRDYSVYSVLDQNSIAPYVHQKFQPKTTQIRAIRFDSHRACLRLLYCWSVTPGQFSTTTYTSFKLLQFHLITTVYCSTSTLRSFFLQVPDFLLCLQNMRLNAAVFLACNIFAQVVIHVSATPVPTPTVSPNELSTGTADQADKAHEPSGQQGRKVVLFSFCYEEEKAKCQRAPEDSTTDELLEAVVNSCVAVWHGMGGEPVQMKAKDHFPVPEFEDVAKVKRVFKFVFEDALGIEGEGVARIYFGESSPFLRLSIDETIQLDGQKFHSWKYAARPVYNNELMLELRRRFKPVRKPSRRPVGCVIGWLYNVIGC</sequence>
<dbReference type="AlphaFoldDB" id="A0AA38PJH7"/>
<feature type="region of interest" description="Disordered" evidence="1">
    <location>
        <begin position="135"/>
        <end position="159"/>
    </location>
</feature>
<accession>A0AA38PJH7</accession>
<organism evidence="2 3">
    <name type="scientific">Lentinula raphanica</name>
    <dbReference type="NCBI Taxonomy" id="153919"/>
    <lineage>
        <taxon>Eukaryota</taxon>
        <taxon>Fungi</taxon>
        <taxon>Dikarya</taxon>
        <taxon>Basidiomycota</taxon>
        <taxon>Agaricomycotina</taxon>
        <taxon>Agaricomycetes</taxon>
        <taxon>Agaricomycetidae</taxon>
        <taxon>Agaricales</taxon>
        <taxon>Marasmiineae</taxon>
        <taxon>Omphalotaceae</taxon>
        <taxon>Lentinula</taxon>
    </lineage>
</organism>
<evidence type="ECO:0000313" key="2">
    <source>
        <dbReference type="EMBL" id="KAJ3843851.1"/>
    </source>
</evidence>
<gene>
    <name evidence="2" type="ORF">F5878DRAFT_721142</name>
</gene>
<evidence type="ECO:0000256" key="1">
    <source>
        <dbReference type="SAM" id="MobiDB-lite"/>
    </source>
</evidence>
<protein>
    <submittedName>
        <fullName evidence="2">Uncharacterized protein</fullName>
    </submittedName>
</protein>
<name>A0AA38PJH7_9AGAR</name>
<dbReference type="Proteomes" id="UP001163846">
    <property type="component" value="Unassembled WGS sequence"/>
</dbReference>
<reference evidence="2" key="1">
    <citation type="submission" date="2022-08" db="EMBL/GenBank/DDBJ databases">
        <authorList>
            <consortium name="DOE Joint Genome Institute"/>
            <person name="Min B."/>
            <person name="Riley R."/>
            <person name="Sierra-Patev S."/>
            <person name="Naranjo-Ortiz M."/>
            <person name="Looney B."/>
            <person name="Konkel Z."/>
            <person name="Slot J.C."/>
            <person name="Sakamoto Y."/>
            <person name="Steenwyk J.L."/>
            <person name="Rokas A."/>
            <person name="Carro J."/>
            <person name="Camarero S."/>
            <person name="Ferreira P."/>
            <person name="Molpeceres G."/>
            <person name="Ruiz-Duenas F.J."/>
            <person name="Serrano A."/>
            <person name="Henrissat B."/>
            <person name="Drula E."/>
            <person name="Hughes K.W."/>
            <person name="Mata J.L."/>
            <person name="Ishikawa N.K."/>
            <person name="Vargas-Isla R."/>
            <person name="Ushijima S."/>
            <person name="Smith C.A."/>
            <person name="Ahrendt S."/>
            <person name="Andreopoulos W."/>
            <person name="He G."/>
            <person name="Labutti K."/>
            <person name="Lipzen A."/>
            <person name="Ng V."/>
            <person name="Sandor L."/>
            <person name="Barry K."/>
            <person name="Martinez A.T."/>
            <person name="Xiao Y."/>
            <person name="Gibbons J.G."/>
            <person name="Terashima K."/>
            <person name="Hibbett D.S."/>
            <person name="Grigoriev I.V."/>
        </authorList>
    </citation>
    <scope>NUCLEOTIDE SEQUENCE</scope>
    <source>
        <strain evidence="2">TFB9207</strain>
    </source>
</reference>
<dbReference type="EMBL" id="MU805966">
    <property type="protein sequence ID" value="KAJ3843851.1"/>
    <property type="molecule type" value="Genomic_DNA"/>
</dbReference>
<evidence type="ECO:0000313" key="3">
    <source>
        <dbReference type="Proteomes" id="UP001163846"/>
    </source>
</evidence>
<keyword evidence="3" id="KW-1185">Reference proteome</keyword>